<gene>
    <name evidence="1" type="ORF">BV22DRAFT_1130759</name>
</gene>
<reference evidence="1" key="1">
    <citation type="journal article" date="2021" name="New Phytol.">
        <title>Evolutionary innovations through gain and loss of genes in the ectomycorrhizal Boletales.</title>
        <authorList>
            <person name="Wu G."/>
            <person name="Miyauchi S."/>
            <person name="Morin E."/>
            <person name="Kuo A."/>
            <person name="Drula E."/>
            <person name="Varga T."/>
            <person name="Kohler A."/>
            <person name="Feng B."/>
            <person name="Cao Y."/>
            <person name="Lipzen A."/>
            <person name="Daum C."/>
            <person name="Hundley H."/>
            <person name="Pangilinan J."/>
            <person name="Johnson J."/>
            <person name="Barry K."/>
            <person name="LaButti K."/>
            <person name="Ng V."/>
            <person name="Ahrendt S."/>
            <person name="Min B."/>
            <person name="Choi I.G."/>
            <person name="Park H."/>
            <person name="Plett J.M."/>
            <person name="Magnuson J."/>
            <person name="Spatafora J.W."/>
            <person name="Nagy L.G."/>
            <person name="Henrissat B."/>
            <person name="Grigoriev I.V."/>
            <person name="Yang Z.L."/>
            <person name="Xu J."/>
            <person name="Martin F.M."/>
        </authorList>
    </citation>
    <scope>NUCLEOTIDE SEQUENCE</scope>
    <source>
        <strain evidence="1">KUC20120723A-06</strain>
    </source>
</reference>
<evidence type="ECO:0000313" key="2">
    <source>
        <dbReference type="Proteomes" id="UP000790709"/>
    </source>
</evidence>
<comment type="caution">
    <text evidence="1">The sequence shown here is derived from an EMBL/GenBank/DDBJ whole genome shotgun (WGS) entry which is preliminary data.</text>
</comment>
<name>A0ACB8BCU5_9AGAM</name>
<organism evidence="1 2">
    <name type="scientific">Leucogyrophana mollusca</name>
    <dbReference type="NCBI Taxonomy" id="85980"/>
    <lineage>
        <taxon>Eukaryota</taxon>
        <taxon>Fungi</taxon>
        <taxon>Dikarya</taxon>
        <taxon>Basidiomycota</taxon>
        <taxon>Agaricomycotina</taxon>
        <taxon>Agaricomycetes</taxon>
        <taxon>Agaricomycetidae</taxon>
        <taxon>Boletales</taxon>
        <taxon>Boletales incertae sedis</taxon>
        <taxon>Leucogyrophana</taxon>
    </lineage>
</organism>
<dbReference type="EMBL" id="MU266456">
    <property type="protein sequence ID" value="KAH7923319.1"/>
    <property type="molecule type" value="Genomic_DNA"/>
</dbReference>
<evidence type="ECO:0000313" key="1">
    <source>
        <dbReference type="EMBL" id="KAH7923319.1"/>
    </source>
</evidence>
<sequence length="644" mass="72640">MAITVALEWEGVSVHDGKPQIKYWQQPEEYISVHISDMKHTMCQLMFMEAIGLLSATLASPLPFLGAVLFVSTWTRSFITATLIFAVTLLDRIKRRSRQDEKRRERCRAHAESLERNPFVPPQGGECFVHRLPHELLSYIFELCVCDEAGEEKGLNFEEEDLQDRWQATYGVDNTDEIESLDGTDGVVHDIPSFDLGLKPQIVVSSVCTRWRSIALATHSLWACLKISCRESPPFDRVETWISRTGAVPLDIDIDCDPSSPELMFLEDEEPIPISSQDLTDLLDILLPHLHRWRSFKLSVLHYEDMLPALTVLTNPLLRPAAQLKTFQLGMQHIYSDYNTWEIMSPDLFRHNILAGGAPRLQNIHLVGVHMNWAQSWFTSCTNLVELDLRSHATSVRPSWSEFAQVLRGSPALQTMKLFRSGPTGNPKAWPKDDVVECRTLKNLEIEYLSPSFCTGLFRRLVLPGLTSLSFAFDDDGEIACDNLIRQLAGPAFRMEETAEGETTPSLLSQLRHLTVDTMPCQSSSVIVMYGGLLHLETLVLGPDLIALNPAWFNRLTSHNGTVFLPSLTSLTTAGVSAKNLRTIVSKRRNAKVPLKTVHMHRGDEVSIEDAKWLRKYLDTFEVDGWAAEYFPTFTGAIPAHALF</sequence>
<accession>A0ACB8BCU5</accession>
<keyword evidence="2" id="KW-1185">Reference proteome</keyword>
<dbReference type="Proteomes" id="UP000790709">
    <property type="component" value="Unassembled WGS sequence"/>
</dbReference>
<protein>
    <submittedName>
        <fullName evidence="1">Uncharacterized protein</fullName>
    </submittedName>
</protein>
<proteinExistence type="predicted"/>